<dbReference type="RefSeq" id="WP_067206891.1">
    <property type="nucleotide sequence ID" value="NZ_FLOC01000005.1"/>
</dbReference>
<dbReference type="GO" id="GO:0005829">
    <property type="term" value="C:cytosol"/>
    <property type="evidence" value="ECO:0007669"/>
    <property type="project" value="TreeGrafter"/>
</dbReference>
<dbReference type="PANTHER" id="PTHR22617:SF23">
    <property type="entry name" value="CHEMOTAXIS PROTEIN CHEW"/>
    <property type="match status" value="1"/>
</dbReference>
<dbReference type="FunFam" id="2.40.50.180:FF:000001">
    <property type="entry name" value="Chemotaxis protein CheW"/>
    <property type="match status" value="1"/>
</dbReference>
<dbReference type="Proteomes" id="UP000092627">
    <property type="component" value="Unassembled WGS sequence"/>
</dbReference>
<dbReference type="AlphaFoldDB" id="A0A1A8TAK0"/>
<dbReference type="OrthoDB" id="9790406at2"/>
<dbReference type="STRING" id="295068.MAQ5080_01199"/>
<dbReference type="GO" id="GO:0007165">
    <property type="term" value="P:signal transduction"/>
    <property type="evidence" value="ECO:0007669"/>
    <property type="project" value="InterPro"/>
</dbReference>
<dbReference type="InterPro" id="IPR036061">
    <property type="entry name" value="CheW-like_dom_sf"/>
</dbReference>
<dbReference type="PANTHER" id="PTHR22617">
    <property type="entry name" value="CHEMOTAXIS SENSOR HISTIDINE KINASE-RELATED"/>
    <property type="match status" value="1"/>
</dbReference>
<gene>
    <name evidence="2" type="primary">cheW_3</name>
    <name evidence="2" type="ORF">MAQ5080_01199</name>
</gene>
<organism evidence="2 3">
    <name type="scientific">Marinomonas aquimarina</name>
    <dbReference type="NCBI Taxonomy" id="295068"/>
    <lineage>
        <taxon>Bacteria</taxon>
        <taxon>Pseudomonadati</taxon>
        <taxon>Pseudomonadota</taxon>
        <taxon>Gammaproteobacteria</taxon>
        <taxon>Oceanospirillales</taxon>
        <taxon>Oceanospirillaceae</taxon>
        <taxon>Marinomonas</taxon>
    </lineage>
</organism>
<dbReference type="Gene3D" id="2.30.30.40">
    <property type="entry name" value="SH3 Domains"/>
    <property type="match status" value="1"/>
</dbReference>
<dbReference type="InterPro" id="IPR039315">
    <property type="entry name" value="CheW"/>
</dbReference>
<feature type="domain" description="CheW-like" evidence="1">
    <location>
        <begin position="22"/>
        <end position="162"/>
    </location>
</feature>
<dbReference type="CDD" id="cd00732">
    <property type="entry name" value="CheW"/>
    <property type="match status" value="1"/>
</dbReference>
<dbReference type="SMART" id="SM00260">
    <property type="entry name" value="CheW"/>
    <property type="match status" value="1"/>
</dbReference>
<dbReference type="Gene3D" id="2.40.50.180">
    <property type="entry name" value="CheA-289, Domain 4"/>
    <property type="match status" value="1"/>
</dbReference>
<evidence type="ECO:0000313" key="3">
    <source>
        <dbReference type="Proteomes" id="UP000092627"/>
    </source>
</evidence>
<evidence type="ECO:0000313" key="2">
    <source>
        <dbReference type="EMBL" id="SBS28750.1"/>
    </source>
</evidence>
<accession>A0A1A8TAK0</accession>
<reference evidence="2 3" key="1">
    <citation type="submission" date="2016-06" db="EMBL/GenBank/DDBJ databases">
        <authorList>
            <person name="Kjaerup R.B."/>
            <person name="Dalgaard T.S."/>
            <person name="Juul-Madsen H.R."/>
        </authorList>
    </citation>
    <scope>NUCLEOTIDE SEQUENCE [LARGE SCALE GENOMIC DNA]</scope>
    <source>
        <strain evidence="2 3">CECT 5080</strain>
    </source>
</reference>
<evidence type="ECO:0000259" key="1">
    <source>
        <dbReference type="PROSITE" id="PS50851"/>
    </source>
</evidence>
<dbReference type="SUPFAM" id="SSF50341">
    <property type="entry name" value="CheW-like"/>
    <property type="match status" value="1"/>
</dbReference>
<dbReference type="InterPro" id="IPR002545">
    <property type="entry name" value="CheW-lke_dom"/>
</dbReference>
<sequence>MSELATIKEAGNLPAESKKGELLQYLTFKLLDETYGINVMQIKEVLRYSEIAPVPGAQSYVLGIVNLRGNVVTVIDTRVRFSLPECTITDDTRIIIIEHDGEQIGMLVDAVQEVFYLYQGEIEQSPSVGNDEALMFIQGVYQKDEELVILLDLNKMIDADNEQLAIGSMI</sequence>
<dbReference type="GO" id="GO:0006935">
    <property type="term" value="P:chemotaxis"/>
    <property type="evidence" value="ECO:0007669"/>
    <property type="project" value="InterPro"/>
</dbReference>
<proteinExistence type="predicted"/>
<dbReference type="PROSITE" id="PS50851">
    <property type="entry name" value="CHEW"/>
    <property type="match status" value="1"/>
</dbReference>
<name>A0A1A8TAK0_9GAMM</name>
<keyword evidence="3" id="KW-1185">Reference proteome</keyword>
<protein>
    <submittedName>
        <fullName evidence="2">Chemotaxis protein CheW</fullName>
    </submittedName>
</protein>
<dbReference type="Pfam" id="PF01584">
    <property type="entry name" value="CheW"/>
    <property type="match status" value="1"/>
</dbReference>
<dbReference type="EMBL" id="FLOC01000005">
    <property type="protein sequence ID" value="SBS28750.1"/>
    <property type="molecule type" value="Genomic_DNA"/>
</dbReference>